<gene>
    <name evidence="1" type="ORF">MYCIT1_LOCUS33749</name>
</gene>
<sequence>TGLQGMGSAGAWRDGAALARENAPSVRARSGESIASCLCVCRSAGR</sequence>
<feature type="non-terminal residue" evidence="1">
    <location>
        <position position="1"/>
    </location>
</feature>
<protein>
    <submittedName>
        <fullName evidence="1">Uncharacterized protein</fullName>
    </submittedName>
</protein>
<dbReference type="EMBL" id="CAVNYO010000448">
    <property type="protein sequence ID" value="CAK5282199.1"/>
    <property type="molecule type" value="Genomic_DNA"/>
</dbReference>
<keyword evidence="2" id="KW-1185">Reference proteome</keyword>
<name>A0AAD2HW36_9AGAR</name>
<evidence type="ECO:0000313" key="2">
    <source>
        <dbReference type="Proteomes" id="UP001295794"/>
    </source>
</evidence>
<dbReference type="AlphaFoldDB" id="A0AAD2HW36"/>
<evidence type="ECO:0000313" key="1">
    <source>
        <dbReference type="EMBL" id="CAK5282199.1"/>
    </source>
</evidence>
<dbReference type="Proteomes" id="UP001295794">
    <property type="component" value="Unassembled WGS sequence"/>
</dbReference>
<organism evidence="1 2">
    <name type="scientific">Mycena citricolor</name>
    <dbReference type="NCBI Taxonomy" id="2018698"/>
    <lineage>
        <taxon>Eukaryota</taxon>
        <taxon>Fungi</taxon>
        <taxon>Dikarya</taxon>
        <taxon>Basidiomycota</taxon>
        <taxon>Agaricomycotina</taxon>
        <taxon>Agaricomycetes</taxon>
        <taxon>Agaricomycetidae</taxon>
        <taxon>Agaricales</taxon>
        <taxon>Marasmiineae</taxon>
        <taxon>Mycenaceae</taxon>
        <taxon>Mycena</taxon>
    </lineage>
</organism>
<accession>A0AAD2HW36</accession>
<comment type="caution">
    <text evidence="1">The sequence shown here is derived from an EMBL/GenBank/DDBJ whole genome shotgun (WGS) entry which is preliminary data.</text>
</comment>
<reference evidence="1" key="1">
    <citation type="submission" date="2023-11" db="EMBL/GenBank/DDBJ databases">
        <authorList>
            <person name="De Vega J J."/>
            <person name="De Vega J J."/>
        </authorList>
    </citation>
    <scope>NUCLEOTIDE SEQUENCE</scope>
</reference>
<proteinExistence type="predicted"/>